<accession>A0A0A9H552</accession>
<reference evidence="1" key="1">
    <citation type="submission" date="2014-09" db="EMBL/GenBank/DDBJ databases">
        <authorList>
            <person name="Magalhaes I.L.F."/>
            <person name="Oliveira U."/>
            <person name="Santos F.R."/>
            <person name="Vidigal T.H.D.A."/>
            <person name="Brescovit A.D."/>
            <person name="Santos A.J."/>
        </authorList>
    </citation>
    <scope>NUCLEOTIDE SEQUENCE</scope>
    <source>
        <tissue evidence="1">Shoot tissue taken approximately 20 cm above the soil surface</tissue>
    </source>
</reference>
<sequence>MTVKSENSEELGCLAETF</sequence>
<organism evidence="1">
    <name type="scientific">Arundo donax</name>
    <name type="common">Giant reed</name>
    <name type="synonym">Donax arundinaceus</name>
    <dbReference type="NCBI Taxonomy" id="35708"/>
    <lineage>
        <taxon>Eukaryota</taxon>
        <taxon>Viridiplantae</taxon>
        <taxon>Streptophyta</taxon>
        <taxon>Embryophyta</taxon>
        <taxon>Tracheophyta</taxon>
        <taxon>Spermatophyta</taxon>
        <taxon>Magnoliopsida</taxon>
        <taxon>Liliopsida</taxon>
        <taxon>Poales</taxon>
        <taxon>Poaceae</taxon>
        <taxon>PACMAD clade</taxon>
        <taxon>Arundinoideae</taxon>
        <taxon>Arundineae</taxon>
        <taxon>Arundo</taxon>
    </lineage>
</organism>
<dbReference type="EMBL" id="GBRH01166972">
    <property type="protein sequence ID" value="JAE30924.1"/>
    <property type="molecule type" value="Transcribed_RNA"/>
</dbReference>
<evidence type="ECO:0000313" key="1">
    <source>
        <dbReference type="EMBL" id="JAE30924.1"/>
    </source>
</evidence>
<dbReference type="AlphaFoldDB" id="A0A0A9H552"/>
<name>A0A0A9H552_ARUDO</name>
<protein>
    <submittedName>
        <fullName evidence="1">Uncharacterized protein</fullName>
    </submittedName>
</protein>
<reference evidence="1" key="2">
    <citation type="journal article" date="2015" name="Data Brief">
        <title>Shoot transcriptome of the giant reed, Arundo donax.</title>
        <authorList>
            <person name="Barrero R.A."/>
            <person name="Guerrero F.D."/>
            <person name="Moolhuijzen P."/>
            <person name="Goolsby J.A."/>
            <person name="Tidwell J."/>
            <person name="Bellgard S.E."/>
            <person name="Bellgard M.I."/>
        </authorList>
    </citation>
    <scope>NUCLEOTIDE SEQUENCE</scope>
    <source>
        <tissue evidence="1">Shoot tissue taken approximately 20 cm above the soil surface</tissue>
    </source>
</reference>
<proteinExistence type="predicted"/>